<comment type="caution">
    <text evidence="3">The sequence shown here is derived from an EMBL/GenBank/DDBJ whole genome shotgun (WGS) entry which is preliminary data.</text>
</comment>
<evidence type="ECO:0000313" key="3">
    <source>
        <dbReference type="EMBL" id="MDI5950322.1"/>
    </source>
</evidence>
<gene>
    <name evidence="3" type="ORF">QLS97_11745</name>
</gene>
<organism evidence="3 4">
    <name type="scientific">Flavobacterium yafengii</name>
    <dbReference type="NCBI Taxonomy" id="3041253"/>
    <lineage>
        <taxon>Bacteria</taxon>
        <taxon>Pseudomonadati</taxon>
        <taxon>Bacteroidota</taxon>
        <taxon>Flavobacteriia</taxon>
        <taxon>Flavobacteriales</taxon>
        <taxon>Flavobacteriaceae</taxon>
        <taxon>Flavobacterium</taxon>
    </lineage>
</organism>
<evidence type="ECO:0000256" key="1">
    <source>
        <dbReference type="ARBA" id="ARBA00022729"/>
    </source>
</evidence>
<reference evidence="3 4" key="1">
    <citation type="submission" date="2023-04" db="EMBL/GenBank/DDBJ databases">
        <title>Two novel species of Flavobacterium.</title>
        <authorList>
            <person name="Liu Q."/>
            <person name="Xin Y.-H."/>
        </authorList>
    </citation>
    <scope>NUCLEOTIDE SEQUENCE [LARGE SCALE GENOMIC DNA]</scope>
    <source>
        <strain evidence="3 4">LB2P87</strain>
    </source>
</reference>
<name>A0AAW6TL57_9FLAO</name>
<proteinExistence type="predicted"/>
<dbReference type="NCBIfam" id="TIGR04183">
    <property type="entry name" value="Por_Secre_tail"/>
    <property type="match status" value="1"/>
</dbReference>
<keyword evidence="4" id="KW-1185">Reference proteome</keyword>
<dbReference type="EMBL" id="JASCRY010000003">
    <property type="protein sequence ID" value="MDI5950322.1"/>
    <property type="molecule type" value="Genomic_DNA"/>
</dbReference>
<dbReference type="RefSeq" id="WP_282716884.1">
    <property type="nucleotide sequence ID" value="NZ_JASCRX010000005.1"/>
</dbReference>
<keyword evidence="1" id="KW-0732">Signal</keyword>
<dbReference type="Pfam" id="PF18962">
    <property type="entry name" value="Por_Secre_tail"/>
    <property type="match status" value="1"/>
</dbReference>
<dbReference type="Proteomes" id="UP001228643">
    <property type="component" value="Unassembled WGS sequence"/>
</dbReference>
<sequence>MIKYIFVILFFALNAQGQKLHHQMLSAQGSRKVLKSGSLINQTIGQASVSGNFRKDNLIMKQGYQQMMFYGKGLLIVSESITTMTYPNPMSNHINFRFSSAIKGFIKVFFIDLTGRIVFYQEKKSVENVLTVDNVYLAEGKYLIKLIGENYSYTTKILKLK</sequence>
<dbReference type="AlphaFoldDB" id="A0AAW6TL57"/>
<evidence type="ECO:0000313" key="4">
    <source>
        <dbReference type="Proteomes" id="UP001228643"/>
    </source>
</evidence>
<accession>A0AAW6TL57</accession>
<feature type="domain" description="Secretion system C-terminal sorting" evidence="2">
    <location>
        <begin position="86"/>
        <end position="157"/>
    </location>
</feature>
<dbReference type="InterPro" id="IPR026444">
    <property type="entry name" value="Secre_tail"/>
</dbReference>
<protein>
    <submittedName>
        <fullName evidence="3">T9SS type A sorting domain-containing protein</fullName>
    </submittedName>
</protein>
<evidence type="ECO:0000259" key="2">
    <source>
        <dbReference type="Pfam" id="PF18962"/>
    </source>
</evidence>